<comment type="similarity">
    <text evidence="2">Belongs to the PAP/fibrillin family.</text>
</comment>
<dbReference type="EMBL" id="JAYMYQ010000010">
    <property type="protein sequence ID" value="KAK7307323.1"/>
    <property type="molecule type" value="Genomic_DNA"/>
</dbReference>
<comment type="caution">
    <text evidence="7">The sequence shown here is derived from an EMBL/GenBank/DDBJ whole genome shotgun (WGS) entry which is preliminary data.</text>
</comment>
<accession>A0AAN9PRV0</accession>
<keyword evidence="8" id="KW-1185">Reference proteome</keyword>
<dbReference type="Proteomes" id="UP001367508">
    <property type="component" value="Unassembled WGS sequence"/>
</dbReference>
<evidence type="ECO:0000256" key="2">
    <source>
        <dbReference type="ARBA" id="ARBA00005845"/>
    </source>
</evidence>
<feature type="compositionally biased region" description="Acidic residues" evidence="5">
    <location>
        <begin position="92"/>
        <end position="101"/>
    </location>
</feature>
<keyword evidence="4" id="KW-0809">Transit peptide</keyword>
<sequence>MCKVRRIYEKAHKKTQNTQISVSVSPPIPMALLSVASRTPFLFSRNPKPLSLSSLRFRLSLSRLPPRFPSLRSSSSSSADDSDKPSAKISDEWGEDYEPEPEAFSSKLPDSDPPKDDDEWEEGRTAGYVDGGNGTPPASIGAAAETVNDKLEGLKRALVDTVYGTELGSRAGSEVRAEVSELVTQLEAVNPTLAPVEEPALLNGIWVLLYTASSELLPLLAAGRLPLLKVDKISQTIDTNSFTIINSTTLSSPFASLSFSASASFEVRSPTRIQVTFKEGTIQPPEIKSKIELPENIDIFGQKVSLPPVQQSLSPLQDVVENISRVISGQPSLKIPIPGERTSSWLITTYLDQDLRISRGDGGLFVLAREGSPLLDQ</sequence>
<dbReference type="AlphaFoldDB" id="A0AAN9PRV0"/>
<dbReference type="Pfam" id="PF04755">
    <property type="entry name" value="PAP_fibrillin"/>
    <property type="match status" value="1"/>
</dbReference>
<evidence type="ECO:0000256" key="3">
    <source>
        <dbReference type="ARBA" id="ARBA00022640"/>
    </source>
</evidence>
<evidence type="ECO:0000256" key="4">
    <source>
        <dbReference type="ARBA" id="ARBA00022946"/>
    </source>
</evidence>
<name>A0AAN9PRV0_CANGL</name>
<keyword evidence="3" id="KW-0934">Plastid</keyword>
<feature type="domain" description="Plastid lipid-associated protein/fibrillin conserved" evidence="6">
    <location>
        <begin position="153"/>
        <end position="368"/>
    </location>
</feature>
<evidence type="ECO:0000313" key="8">
    <source>
        <dbReference type="Proteomes" id="UP001367508"/>
    </source>
</evidence>
<comment type="subcellular location">
    <subcellularLocation>
        <location evidence="1">Plastid</location>
    </subcellularLocation>
</comment>
<dbReference type="GO" id="GO:0009536">
    <property type="term" value="C:plastid"/>
    <property type="evidence" value="ECO:0007669"/>
    <property type="project" value="UniProtKB-SubCell"/>
</dbReference>
<protein>
    <recommendedName>
        <fullName evidence="6">Plastid lipid-associated protein/fibrillin conserved domain-containing protein</fullName>
    </recommendedName>
</protein>
<proteinExistence type="inferred from homology"/>
<feature type="compositionally biased region" description="Basic and acidic residues" evidence="5">
    <location>
        <begin position="81"/>
        <end position="91"/>
    </location>
</feature>
<evidence type="ECO:0000256" key="5">
    <source>
        <dbReference type="SAM" id="MobiDB-lite"/>
    </source>
</evidence>
<dbReference type="InterPro" id="IPR039633">
    <property type="entry name" value="PAP"/>
</dbReference>
<feature type="compositionally biased region" description="Low complexity" evidence="5">
    <location>
        <begin position="68"/>
        <end position="78"/>
    </location>
</feature>
<gene>
    <name evidence="7" type="ORF">VNO77_40272</name>
</gene>
<organism evidence="7 8">
    <name type="scientific">Canavalia gladiata</name>
    <name type="common">Sword bean</name>
    <name type="synonym">Dolichos gladiatus</name>
    <dbReference type="NCBI Taxonomy" id="3824"/>
    <lineage>
        <taxon>Eukaryota</taxon>
        <taxon>Viridiplantae</taxon>
        <taxon>Streptophyta</taxon>
        <taxon>Embryophyta</taxon>
        <taxon>Tracheophyta</taxon>
        <taxon>Spermatophyta</taxon>
        <taxon>Magnoliopsida</taxon>
        <taxon>eudicotyledons</taxon>
        <taxon>Gunneridae</taxon>
        <taxon>Pentapetalae</taxon>
        <taxon>rosids</taxon>
        <taxon>fabids</taxon>
        <taxon>Fabales</taxon>
        <taxon>Fabaceae</taxon>
        <taxon>Papilionoideae</taxon>
        <taxon>50 kb inversion clade</taxon>
        <taxon>NPAAA clade</taxon>
        <taxon>indigoferoid/millettioid clade</taxon>
        <taxon>Phaseoleae</taxon>
        <taxon>Canavalia</taxon>
    </lineage>
</organism>
<feature type="region of interest" description="Disordered" evidence="5">
    <location>
        <begin position="68"/>
        <end position="141"/>
    </location>
</feature>
<dbReference type="PANTHER" id="PTHR31906">
    <property type="entry name" value="PLASTID-LIPID-ASSOCIATED PROTEIN 4, CHLOROPLASTIC-RELATED"/>
    <property type="match status" value="1"/>
</dbReference>
<evidence type="ECO:0000256" key="1">
    <source>
        <dbReference type="ARBA" id="ARBA00004474"/>
    </source>
</evidence>
<evidence type="ECO:0000313" key="7">
    <source>
        <dbReference type="EMBL" id="KAK7307323.1"/>
    </source>
</evidence>
<reference evidence="7 8" key="1">
    <citation type="submission" date="2024-01" db="EMBL/GenBank/DDBJ databases">
        <title>The genomes of 5 underutilized Papilionoideae crops provide insights into root nodulation and disease resistanc.</title>
        <authorList>
            <person name="Jiang F."/>
        </authorList>
    </citation>
    <scope>NUCLEOTIDE SEQUENCE [LARGE SCALE GENOMIC DNA]</scope>
    <source>
        <strain evidence="7">LVBAO_FW01</strain>
        <tissue evidence="7">Leaves</tissue>
    </source>
</reference>
<dbReference type="InterPro" id="IPR006843">
    <property type="entry name" value="PAP/fibrillin_dom"/>
</dbReference>
<evidence type="ECO:0000259" key="6">
    <source>
        <dbReference type="Pfam" id="PF04755"/>
    </source>
</evidence>